<dbReference type="PANTHER" id="PTHR44688">
    <property type="entry name" value="DNA-BINDING TRANSCRIPTIONAL ACTIVATOR DEVR_DOSR"/>
    <property type="match status" value="1"/>
</dbReference>
<reference evidence="5" key="1">
    <citation type="submission" date="2022-10" db="EMBL/GenBank/DDBJ databases">
        <title>The WGS of Solirubrobacter sp. CPCC 204708.</title>
        <authorList>
            <person name="Jiang Z."/>
        </authorList>
    </citation>
    <scope>NUCLEOTIDE SEQUENCE</scope>
    <source>
        <strain evidence="5">CPCC 204708</strain>
    </source>
</reference>
<comment type="caution">
    <text evidence="5">The sequence shown here is derived from an EMBL/GenBank/DDBJ whole genome shotgun (WGS) entry which is preliminary data.</text>
</comment>
<dbReference type="InterPro" id="IPR036388">
    <property type="entry name" value="WH-like_DNA-bd_sf"/>
</dbReference>
<dbReference type="InterPro" id="IPR016032">
    <property type="entry name" value="Sig_transdc_resp-reg_C-effctor"/>
</dbReference>
<gene>
    <name evidence="5" type="ORF">OJ962_02180</name>
</gene>
<evidence type="ECO:0000259" key="4">
    <source>
        <dbReference type="PROSITE" id="PS50043"/>
    </source>
</evidence>
<evidence type="ECO:0000256" key="3">
    <source>
        <dbReference type="ARBA" id="ARBA00023163"/>
    </source>
</evidence>
<proteinExistence type="predicted"/>
<dbReference type="RefSeq" id="WP_202953219.1">
    <property type="nucleotide sequence ID" value="NZ_JAPCID010000002.1"/>
</dbReference>
<name>A0ABT4RCP1_9ACTN</name>
<sequence>MTASPSLAFARTARRIDALADERLPARALLDRVSEELRAAVPIDALFMAATDPQTGLAMGAGVVHQMPQTVCRPFWEYEFEVPDFNKFDELARGPHQVADLHAATGGRPERSARWREIRTHMDADAELRAVFNAGGRTWGMLHANRAGTSGFAPDEIALLDAIAPMIGRALRASLISHPAKPDSGRGVGMAIVDGDGFVQTATPEAYAWFQDIDTAYELPDPVHGAIVPSEVMVAAAEARARGVASRSRARTRSGVWLLIHANRLHSGDGTAVVIEPAKASEVAPLIVDAYELTPRELDVTRALARGLTTSEIARELHLSRYTVQDHLKAVYEKVGVGSRGELVAKVFADHYYDDLSASVHRAA</sequence>
<dbReference type="SMART" id="SM00421">
    <property type="entry name" value="HTH_LUXR"/>
    <property type="match status" value="1"/>
</dbReference>
<dbReference type="CDD" id="cd06170">
    <property type="entry name" value="LuxR_C_like"/>
    <property type="match status" value="1"/>
</dbReference>
<dbReference type="EMBL" id="JAPCID010000002">
    <property type="protein sequence ID" value="MDA0136288.1"/>
    <property type="molecule type" value="Genomic_DNA"/>
</dbReference>
<evidence type="ECO:0000313" key="6">
    <source>
        <dbReference type="Proteomes" id="UP001147700"/>
    </source>
</evidence>
<dbReference type="SUPFAM" id="SSF55781">
    <property type="entry name" value="GAF domain-like"/>
    <property type="match status" value="1"/>
</dbReference>
<dbReference type="SUPFAM" id="SSF46894">
    <property type="entry name" value="C-terminal effector domain of the bipartite response regulators"/>
    <property type="match status" value="1"/>
</dbReference>
<dbReference type="Gene3D" id="1.10.10.10">
    <property type="entry name" value="Winged helix-like DNA-binding domain superfamily/Winged helix DNA-binding domain"/>
    <property type="match status" value="1"/>
</dbReference>
<protein>
    <submittedName>
        <fullName evidence="5">Helix-turn-helix transcriptional regulator</fullName>
    </submittedName>
</protein>
<evidence type="ECO:0000256" key="2">
    <source>
        <dbReference type="ARBA" id="ARBA00023125"/>
    </source>
</evidence>
<dbReference type="InterPro" id="IPR000792">
    <property type="entry name" value="Tscrpt_reg_LuxR_C"/>
</dbReference>
<dbReference type="PRINTS" id="PR00038">
    <property type="entry name" value="HTHLUXR"/>
</dbReference>
<feature type="domain" description="HTH luxR-type" evidence="4">
    <location>
        <begin position="286"/>
        <end position="351"/>
    </location>
</feature>
<evidence type="ECO:0000256" key="1">
    <source>
        <dbReference type="ARBA" id="ARBA00023015"/>
    </source>
</evidence>
<dbReference type="Proteomes" id="UP001147700">
    <property type="component" value="Unassembled WGS sequence"/>
</dbReference>
<accession>A0ABT4RCP1</accession>
<evidence type="ECO:0000313" key="5">
    <source>
        <dbReference type="EMBL" id="MDA0136288.1"/>
    </source>
</evidence>
<keyword evidence="3" id="KW-0804">Transcription</keyword>
<dbReference type="PROSITE" id="PS00622">
    <property type="entry name" value="HTH_LUXR_1"/>
    <property type="match status" value="1"/>
</dbReference>
<keyword evidence="2" id="KW-0238">DNA-binding</keyword>
<dbReference type="Pfam" id="PF00196">
    <property type="entry name" value="GerE"/>
    <property type="match status" value="1"/>
</dbReference>
<dbReference type="PROSITE" id="PS50043">
    <property type="entry name" value="HTH_LUXR_2"/>
    <property type="match status" value="1"/>
</dbReference>
<organism evidence="5 6">
    <name type="scientific">Solirubrobacter deserti</name>
    <dbReference type="NCBI Taxonomy" id="2282478"/>
    <lineage>
        <taxon>Bacteria</taxon>
        <taxon>Bacillati</taxon>
        <taxon>Actinomycetota</taxon>
        <taxon>Thermoleophilia</taxon>
        <taxon>Solirubrobacterales</taxon>
        <taxon>Solirubrobacteraceae</taxon>
        <taxon>Solirubrobacter</taxon>
    </lineage>
</organism>
<dbReference type="PANTHER" id="PTHR44688:SF16">
    <property type="entry name" value="DNA-BINDING TRANSCRIPTIONAL ACTIVATOR DEVR_DOSR"/>
    <property type="match status" value="1"/>
</dbReference>
<keyword evidence="6" id="KW-1185">Reference proteome</keyword>
<keyword evidence="1" id="KW-0805">Transcription regulation</keyword>